<evidence type="ECO:0000313" key="7">
    <source>
        <dbReference type="Proteomes" id="UP000324797"/>
    </source>
</evidence>
<comment type="caution">
    <text evidence="6">The sequence shown here is derived from an EMBL/GenBank/DDBJ whole genome shotgun (WGS) entry which is preliminary data.</text>
</comment>
<evidence type="ECO:0000256" key="4">
    <source>
        <dbReference type="PROSITE-ProRule" id="PRU00335"/>
    </source>
</evidence>
<dbReference type="GO" id="GO:0003677">
    <property type="term" value="F:DNA binding"/>
    <property type="evidence" value="ECO:0007669"/>
    <property type="project" value="UniProtKB-UniRule"/>
</dbReference>
<dbReference type="AlphaFoldDB" id="A0A5S4YGB4"/>
<dbReference type="InterPro" id="IPR001647">
    <property type="entry name" value="HTH_TetR"/>
</dbReference>
<protein>
    <submittedName>
        <fullName evidence="6">TetR/AcrR family transcriptional regulator</fullName>
    </submittedName>
</protein>
<dbReference type="SUPFAM" id="SSF48498">
    <property type="entry name" value="Tetracyclin repressor-like, C-terminal domain"/>
    <property type="match status" value="1"/>
</dbReference>
<organism evidence="6 7">
    <name type="scientific">Bradyrhizobium hipponense</name>
    <dbReference type="NCBI Taxonomy" id="2605638"/>
    <lineage>
        <taxon>Bacteria</taxon>
        <taxon>Pseudomonadati</taxon>
        <taxon>Pseudomonadota</taxon>
        <taxon>Alphaproteobacteria</taxon>
        <taxon>Hyphomicrobiales</taxon>
        <taxon>Nitrobacteraceae</taxon>
        <taxon>Bradyrhizobium</taxon>
    </lineage>
</organism>
<dbReference type="PANTHER" id="PTHR47506:SF1">
    <property type="entry name" value="HTH-TYPE TRANSCRIPTIONAL REGULATOR YJDC"/>
    <property type="match status" value="1"/>
</dbReference>
<sequence>MTPAIRTSNRFRTNWSIKMARLREFDYEQVLDGALGLFWRDGYEATSLDGMLGEVGLSKSSFYGAFGSKHDMLLAALDRYIETVLQANIEDLRRGSPRAAIVRHFDKILGFQPVSKTCFLQVCAVELAAHDQLVRMRVRRGVELLEEAFRDAIARGQAAGEFAADGDARALATFLVANGYGLQMLARANLSADWRKKTLPIILKALE</sequence>
<keyword evidence="1" id="KW-0805">Transcription regulation</keyword>
<evidence type="ECO:0000313" key="6">
    <source>
        <dbReference type="EMBL" id="TYO63118.1"/>
    </source>
</evidence>
<dbReference type="EMBL" id="VSTH01000106">
    <property type="protein sequence ID" value="TYO63118.1"/>
    <property type="molecule type" value="Genomic_DNA"/>
</dbReference>
<keyword evidence="3" id="KW-0804">Transcription</keyword>
<feature type="domain" description="HTH tetR-type" evidence="5">
    <location>
        <begin position="24"/>
        <end position="84"/>
    </location>
</feature>
<dbReference type="InterPro" id="IPR011075">
    <property type="entry name" value="TetR_C"/>
</dbReference>
<evidence type="ECO:0000259" key="5">
    <source>
        <dbReference type="PROSITE" id="PS50977"/>
    </source>
</evidence>
<dbReference type="Gene3D" id="1.10.357.10">
    <property type="entry name" value="Tetracycline Repressor, domain 2"/>
    <property type="match status" value="1"/>
</dbReference>
<dbReference type="PROSITE" id="PS50977">
    <property type="entry name" value="HTH_TETR_2"/>
    <property type="match status" value="1"/>
</dbReference>
<name>A0A5S4YGB4_9BRAD</name>
<evidence type="ECO:0000256" key="3">
    <source>
        <dbReference type="ARBA" id="ARBA00023163"/>
    </source>
</evidence>
<keyword evidence="2 4" id="KW-0238">DNA-binding</keyword>
<proteinExistence type="predicted"/>
<dbReference type="Proteomes" id="UP000324797">
    <property type="component" value="Unassembled WGS sequence"/>
</dbReference>
<evidence type="ECO:0000256" key="2">
    <source>
        <dbReference type="ARBA" id="ARBA00023125"/>
    </source>
</evidence>
<feature type="DNA-binding region" description="H-T-H motif" evidence="4">
    <location>
        <begin position="47"/>
        <end position="66"/>
    </location>
</feature>
<dbReference type="RefSeq" id="WP_148743040.1">
    <property type="nucleotide sequence ID" value="NZ_VSTH01000106.1"/>
</dbReference>
<dbReference type="Pfam" id="PF16925">
    <property type="entry name" value="TetR_C_13"/>
    <property type="match status" value="1"/>
</dbReference>
<reference evidence="6 7" key="1">
    <citation type="submission" date="2019-08" db="EMBL/GenBank/DDBJ databases">
        <title>Bradyrhizobium hipponensis sp. nov., a rhizobium isolated from a Lupinus angustifolius root nodule in Tunisia.</title>
        <authorList>
            <person name="Off K."/>
            <person name="Rejili M."/>
            <person name="Mars M."/>
            <person name="Brachmann A."/>
            <person name="Marin M."/>
        </authorList>
    </citation>
    <scope>NUCLEOTIDE SEQUENCE [LARGE SCALE GENOMIC DNA]</scope>
    <source>
        <strain evidence="7">aSej3</strain>
    </source>
</reference>
<dbReference type="InterPro" id="IPR036271">
    <property type="entry name" value="Tet_transcr_reg_TetR-rel_C_sf"/>
</dbReference>
<dbReference type="Gene3D" id="1.10.10.60">
    <property type="entry name" value="Homeodomain-like"/>
    <property type="match status" value="1"/>
</dbReference>
<accession>A0A5S4YGB4</accession>
<keyword evidence="7" id="KW-1185">Reference proteome</keyword>
<gene>
    <name evidence="6" type="ORF">FXV83_29115</name>
</gene>
<dbReference type="SUPFAM" id="SSF46689">
    <property type="entry name" value="Homeodomain-like"/>
    <property type="match status" value="1"/>
</dbReference>
<dbReference type="PANTHER" id="PTHR47506">
    <property type="entry name" value="TRANSCRIPTIONAL REGULATORY PROTEIN"/>
    <property type="match status" value="1"/>
</dbReference>
<evidence type="ECO:0000256" key="1">
    <source>
        <dbReference type="ARBA" id="ARBA00023015"/>
    </source>
</evidence>
<dbReference type="InterPro" id="IPR009057">
    <property type="entry name" value="Homeodomain-like_sf"/>
</dbReference>
<dbReference type="Pfam" id="PF00440">
    <property type="entry name" value="TetR_N"/>
    <property type="match status" value="1"/>
</dbReference>